<dbReference type="PANTHER" id="PTHR46771">
    <property type="entry name" value="DETERIN"/>
    <property type="match status" value="1"/>
</dbReference>
<dbReference type="Gene3D" id="1.10.1170.10">
    <property type="entry name" value="Inhibitor Of Apoptosis Protein (2mihbC-IAP-1), Chain A"/>
    <property type="match status" value="1"/>
</dbReference>
<keyword evidence="2" id="KW-0862">Zinc</keyword>
<dbReference type="InterPro" id="IPR051190">
    <property type="entry name" value="Baculoviral_IAP"/>
</dbReference>
<keyword evidence="1" id="KW-0479">Metal-binding</keyword>
<evidence type="ECO:0000256" key="2">
    <source>
        <dbReference type="ARBA" id="ARBA00022833"/>
    </source>
</evidence>
<reference evidence="5" key="1">
    <citation type="submission" date="2025-08" db="UniProtKB">
        <authorList>
            <consortium name="RefSeq"/>
        </authorList>
    </citation>
    <scope>IDENTIFICATION</scope>
</reference>
<accession>A0ABM1E2S1</accession>
<name>A0ABM1E2S1_PRICU</name>
<dbReference type="PROSITE" id="PS50143">
    <property type="entry name" value="BIR_REPEAT_2"/>
    <property type="match status" value="1"/>
</dbReference>
<dbReference type="PANTHER" id="PTHR46771:SF5">
    <property type="entry name" value="DETERIN"/>
    <property type="match status" value="1"/>
</dbReference>
<keyword evidence="4" id="KW-1185">Reference proteome</keyword>
<dbReference type="GeneID" id="106808330"/>
<feature type="coiled-coil region" evidence="3">
    <location>
        <begin position="114"/>
        <end position="141"/>
    </location>
</feature>
<evidence type="ECO:0000256" key="1">
    <source>
        <dbReference type="ARBA" id="ARBA00022723"/>
    </source>
</evidence>
<dbReference type="Proteomes" id="UP000695022">
    <property type="component" value="Unplaced"/>
</dbReference>
<dbReference type="InterPro" id="IPR001370">
    <property type="entry name" value="BIR_rpt"/>
</dbReference>
<protein>
    <submittedName>
        <fullName evidence="5">Baculoviral IAP repeat-containing protein 5.2-like</fullName>
    </submittedName>
</protein>
<keyword evidence="3" id="KW-0175">Coiled coil</keyword>
<evidence type="ECO:0000313" key="5">
    <source>
        <dbReference type="RefSeq" id="XP_014666492.1"/>
    </source>
</evidence>
<dbReference type="Pfam" id="PF00653">
    <property type="entry name" value="BIR"/>
    <property type="match status" value="1"/>
</dbReference>
<proteinExistence type="predicted"/>
<organism evidence="4 5">
    <name type="scientific">Priapulus caudatus</name>
    <name type="common">Priapulid worm</name>
    <dbReference type="NCBI Taxonomy" id="37621"/>
    <lineage>
        <taxon>Eukaryota</taxon>
        <taxon>Metazoa</taxon>
        <taxon>Ecdysozoa</taxon>
        <taxon>Scalidophora</taxon>
        <taxon>Priapulida</taxon>
        <taxon>Priapulimorpha</taxon>
        <taxon>Priapulimorphida</taxon>
        <taxon>Priapulidae</taxon>
        <taxon>Priapulus</taxon>
    </lineage>
</organism>
<evidence type="ECO:0000256" key="3">
    <source>
        <dbReference type="SAM" id="Coils"/>
    </source>
</evidence>
<dbReference type="SUPFAM" id="SSF57924">
    <property type="entry name" value="Inhibitor of apoptosis (IAP) repeat"/>
    <property type="match status" value="1"/>
</dbReference>
<dbReference type="CDD" id="cd00022">
    <property type="entry name" value="BIR"/>
    <property type="match status" value="1"/>
</dbReference>
<dbReference type="RefSeq" id="XP_014666492.1">
    <property type="nucleotide sequence ID" value="XM_014811006.1"/>
</dbReference>
<evidence type="ECO:0000313" key="4">
    <source>
        <dbReference type="Proteomes" id="UP000695022"/>
    </source>
</evidence>
<sequence length="141" mass="16883">MNDMEIKDEFDMNIEARRLETFTDWPFNEDCQCTPAKLAEAGFYHCPSDQEPDLVRCYVCHKELDGWAPEDEPWSEHVSHSKACPFVLLKKNENRMTMEEFLKLETERQCWKLNKEVKSRIEEYKMQAKDVREEMEKLVNV</sequence>
<gene>
    <name evidence="5" type="primary">LOC106808330</name>
</gene>
<dbReference type="SMART" id="SM00238">
    <property type="entry name" value="BIR"/>
    <property type="match status" value="1"/>
</dbReference>